<sequence length="288" mass="32614">MPDGTGLWFLIGGIFIPSSILDVTLMVIIRSERQTVNKKYGSLFYRLFFVQGILELSMLCVYITGKLLVRERLLGNALIMSSNGSIFPMFYYYGMVLYFFNVQVWGVIVHSIGRFALVCIPESSARHVLESLTDTVWALINILVPMTPLCRQIFQDPVSFMPDSGGNTVLSVPTRVSQANATQCIITTSVATVFCALCNVGVLRKILQFRREISSRLNYLLEVRLAIVGFVHFLAQFAMTAFHVIVIFTVDDQPFIQNIRTNYIIPVMALTFVHPWMLIITHGNLRRQ</sequence>
<accession>A0A2A6CHH1</accession>
<dbReference type="Pfam" id="PF10323">
    <property type="entry name" value="7TM_GPCR_Srv"/>
    <property type="match status" value="1"/>
</dbReference>
<dbReference type="AlphaFoldDB" id="A0A2A6CHH1"/>
<dbReference type="OrthoDB" id="5868253at2759"/>
<evidence type="ECO:0000313" key="1">
    <source>
        <dbReference type="EnsemblMetazoa" id="PPA14548.1"/>
    </source>
</evidence>
<gene>
    <name evidence="1" type="primary">WBGene00104102</name>
</gene>
<reference evidence="2" key="1">
    <citation type="journal article" date="2008" name="Nat. Genet.">
        <title>The Pristionchus pacificus genome provides a unique perspective on nematode lifestyle and parasitism.</title>
        <authorList>
            <person name="Dieterich C."/>
            <person name="Clifton S.W."/>
            <person name="Schuster L.N."/>
            <person name="Chinwalla A."/>
            <person name="Delehaunty K."/>
            <person name="Dinkelacker I."/>
            <person name="Fulton L."/>
            <person name="Fulton R."/>
            <person name="Godfrey J."/>
            <person name="Minx P."/>
            <person name="Mitreva M."/>
            <person name="Roeseler W."/>
            <person name="Tian H."/>
            <person name="Witte H."/>
            <person name="Yang S.P."/>
            <person name="Wilson R.K."/>
            <person name="Sommer R.J."/>
        </authorList>
    </citation>
    <scope>NUCLEOTIDE SEQUENCE [LARGE SCALE GENOMIC DNA]</scope>
    <source>
        <strain evidence="2">PS312</strain>
    </source>
</reference>
<dbReference type="InterPro" id="IPR051119">
    <property type="entry name" value="Nematode_SR-like"/>
</dbReference>
<name>A0A2A6CHH1_PRIPA</name>
<dbReference type="Proteomes" id="UP000005239">
    <property type="component" value="Unassembled WGS sequence"/>
</dbReference>
<protein>
    <submittedName>
        <fullName evidence="1">G protein-coupled receptor</fullName>
    </submittedName>
</protein>
<evidence type="ECO:0000313" key="2">
    <source>
        <dbReference type="Proteomes" id="UP000005239"/>
    </source>
</evidence>
<dbReference type="EnsemblMetazoa" id="PPA14548.1">
    <property type="protein sequence ID" value="PPA14548.1"/>
    <property type="gene ID" value="WBGene00104102"/>
</dbReference>
<dbReference type="PANTHER" id="PTHR31627:SF42">
    <property type="entry name" value="G_PROTEIN_RECEP_F1_2 DOMAIN-CONTAINING PROTEIN-RELATED"/>
    <property type="match status" value="1"/>
</dbReference>
<dbReference type="InterPro" id="IPR019426">
    <property type="entry name" value="7TM_GPCR_serpentine_rcpt_Srv"/>
</dbReference>
<dbReference type="PANTHER" id="PTHR31627">
    <property type="entry name" value="SERPENTINE RECEPTOR CLASS GAMMA-RELATED"/>
    <property type="match status" value="1"/>
</dbReference>
<reference evidence="1" key="2">
    <citation type="submission" date="2022-06" db="UniProtKB">
        <authorList>
            <consortium name="EnsemblMetazoa"/>
        </authorList>
    </citation>
    <scope>IDENTIFICATION</scope>
    <source>
        <strain evidence="1">PS312</strain>
    </source>
</reference>
<keyword evidence="2" id="KW-1185">Reference proteome</keyword>
<proteinExistence type="predicted"/>
<accession>A0A8R1YG54</accession>
<organism evidence="1 2">
    <name type="scientific">Pristionchus pacificus</name>
    <name type="common">Parasitic nematode worm</name>
    <dbReference type="NCBI Taxonomy" id="54126"/>
    <lineage>
        <taxon>Eukaryota</taxon>
        <taxon>Metazoa</taxon>
        <taxon>Ecdysozoa</taxon>
        <taxon>Nematoda</taxon>
        <taxon>Chromadorea</taxon>
        <taxon>Rhabditida</taxon>
        <taxon>Rhabditina</taxon>
        <taxon>Diplogasteromorpha</taxon>
        <taxon>Diplogasteroidea</taxon>
        <taxon>Neodiplogasteridae</taxon>
        <taxon>Pristionchus</taxon>
    </lineage>
</organism>